<accession>A0AAD7NW99</accession>
<dbReference type="Proteomes" id="UP001215280">
    <property type="component" value="Unassembled WGS sequence"/>
</dbReference>
<protein>
    <submittedName>
        <fullName evidence="1">Uncharacterized protein</fullName>
    </submittedName>
</protein>
<gene>
    <name evidence="1" type="ORF">DFH07DRAFT_951260</name>
</gene>
<dbReference type="AlphaFoldDB" id="A0AAD7NW99"/>
<comment type="caution">
    <text evidence="1">The sequence shown here is derived from an EMBL/GenBank/DDBJ whole genome shotgun (WGS) entry which is preliminary data.</text>
</comment>
<sequence length="79" mass="8518">MAFPDFVAMIGKVLAIEVTFTPTETSGLPALDEMLVAQSEYNSLYNATPVPNPDLVALGVKFGTIKEFMETEAKKHIGA</sequence>
<proteinExistence type="predicted"/>
<reference evidence="1" key="1">
    <citation type="submission" date="2023-03" db="EMBL/GenBank/DDBJ databases">
        <title>Massive genome expansion in bonnet fungi (Mycena s.s.) driven by repeated elements and novel gene families across ecological guilds.</title>
        <authorList>
            <consortium name="Lawrence Berkeley National Laboratory"/>
            <person name="Harder C.B."/>
            <person name="Miyauchi S."/>
            <person name="Viragh M."/>
            <person name="Kuo A."/>
            <person name="Thoen E."/>
            <person name="Andreopoulos B."/>
            <person name="Lu D."/>
            <person name="Skrede I."/>
            <person name="Drula E."/>
            <person name="Henrissat B."/>
            <person name="Morin E."/>
            <person name="Kohler A."/>
            <person name="Barry K."/>
            <person name="LaButti K."/>
            <person name="Morin E."/>
            <person name="Salamov A."/>
            <person name="Lipzen A."/>
            <person name="Mereny Z."/>
            <person name="Hegedus B."/>
            <person name="Baldrian P."/>
            <person name="Stursova M."/>
            <person name="Weitz H."/>
            <person name="Taylor A."/>
            <person name="Grigoriev I.V."/>
            <person name="Nagy L.G."/>
            <person name="Martin F."/>
            <person name="Kauserud H."/>
        </authorList>
    </citation>
    <scope>NUCLEOTIDE SEQUENCE</scope>
    <source>
        <strain evidence="1">CBHHK188m</strain>
    </source>
</reference>
<evidence type="ECO:0000313" key="1">
    <source>
        <dbReference type="EMBL" id="KAJ7777614.1"/>
    </source>
</evidence>
<evidence type="ECO:0000313" key="2">
    <source>
        <dbReference type="Proteomes" id="UP001215280"/>
    </source>
</evidence>
<organism evidence="1 2">
    <name type="scientific">Mycena maculata</name>
    <dbReference type="NCBI Taxonomy" id="230809"/>
    <lineage>
        <taxon>Eukaryota</taxon>
        <taxon>Fungi</taxon>
        <taxon>Dikarya</taxon>
        <taxon>Basidiomycota</taxon>
        <taxon>Agaricomycotina</taxon>
        <taxon>Agaricomycetes</taxon>
        <taxon>Agaricomycetidae</taxon>
        <taxon>Agaricales</taxon>
        <taxon>Marasmiineae</taxon>
        <taxon>Mycenaceae</taxon>
        <taxon>Mycena</taxon>
    </lineage>
</organism>
<name>A0AAD7NW99_9AGAR</name>
<keyword evidence="2" id="KW-1185">Reference proteome</keyword>
<dbReference type="EMBL" id="JARJLG010000010">
    <property type="protein sequence ID" value="KAJ7777614.1"/>
    <property type="molecule type" value="Genomic_DNA"/>
</dbReference>